<dbReference type="Gene3D" id="3.30.70.270">
    <property type="match status" value="1"/>
</dbReference>
<dbReference type="PROSITE" id="PS50887">
    <property type="entry name" value="GGDEF"/>
    <property type="match status" value="1"/>
</dbReference>
<accession>A0A3B9GXA3</accession>
<dbReference type="PANTHER" id="PTHR44757:SF2">
    <property type="entry name" value="BIOFILM ARCHITECTURE MAINTENANCE PROTEIN MBAA"/>
    <property type="match status" value="1"/>
</dbReference>
<proteinExistence type="predicted"/>
<dbReference type="AlphaFoldDB" id="A0A3B9GXA3"/>
<dbReference type="Proteomes" id="UP000259610">
    <property type="component" value="Unassembled WGS sequence"/>
</dbReference>
<dbReference type="InterPro" id="IPR052155">
    <property type="entry name" value="Biofilm_reg_signaling"/>
</dbReference>
<dbReference type="InterPro" id="IPR000160">
    <property type="entry name" value="GGDEF_dom"/>
</dbReference>
<dbReference type="NCBIfam" id="TIGR00229">
    <property type="entry name" value="sensory_box"/>
    <property type="match status" value="1"/>
</dbReference>
<reference evidence="3 4" key="1">
    <citation type="journal article" date="2018" name="Nat. Biotechnol.">
        <title>A standardized bacterial taxonomy based on genome phylogeny substantially revises the tree of life.</title>
        <authorList>
            <person name="Parks D.H."/>
            <person name="Chuvochina M."/>
            <person name="Waite D.W."/>
            <person name="Rinke C."/>
            <person name="Skarshewski A."/>
            <person name="Chaumeil P.A."/>
            <person name="Hugenholtz P."/>
        </authorList>
    </citation>
    <scope>NUCLEOTIDE SEQUENCE [LARGE SCALE GENOMIC DNA]</scope>
    <source>
        <strain evidence="3">UBA8733</strain>
    </source>
</reference>
<organism evidence="3 4">
    <name type="scientific">Hyphomonas adhaerens</name>
    <dbReference type="NCBI Taxonomy" id="81029"/>
    <lineage>
        <taxon>Bacteria</taxon>
        <taxon>Pseudomonadati</taxon>
        <taxon>Pseudomonadota</taxon>
        <taxon>Alphaproteobacteria</taxon>
        <taxon>Hyphomonadales</taxon>
        <taxon>Hyphomonadaceae</taxon>
        <taxon>Hyphomonas</taxon>
    </lineage>
</organism>
<evidence type="ECO:0000313" key="3">
    <source>
        <dbReference type="EMBL" id="HAE26836.1"/>
    </source>
</evidence>
<dbReference type="InterPro" id="IPR035965">
    <property type="entry name" value="PAS-like_dom_sf"/>
</dbReference>
<dbReference type="Pfam" id="PF00990">
    <property type="entry name" value="GGDEF"/>
    <property type="match status" value="1"/>
</dbReference>
<dbReference type="PROSITE" id="PS50112">
    <property type="entry name" value="PAS"/>
    <property type="match status" value="1"/>
</dbReference>
<dbReference type="RefSeq" id="WP_272987831.1">
    <property type="nucleotide sequence ID" value="NZ_CAJWRG010000006.1"/>
</dbReference>
<gene>
    <name evidence="3" type="ORF">DCG58_06745</name>
</gene>
<dbReference type="InterPro" id="IPR000014">
    <property type="entry name" value="PAS"/>
</dbReference>
<evidence type="ECO:0000259" key="1">
    <source>
        <dbReference type="PROSITE" id="PS50112"/>
    </source>
</evidence>
<dbReference type="InterPro" id="IPR043128">
    <property type="entry name" value="Rev_trsase/Diguanyl_cyclase"/>
</dbReference>
<comment type="caution">
    <text evidence="3">The sequence shown here is derived from an EMBL/GenBank/DDBJ whole genome shotgun (WGS) entry which is preliminary data.</text>
</comment>
<dbReference type="Pfam" id="PF08448">
    <property type="entry name" value="PAS_4"/>
    <property type="match status" value="1"/>
</dbReference>
<dbReference type="PANTHER" id="PTHR44757">
    <property type="entry name" value="DIGUANYLATE CYCLASE DGCP"/>
    <property type="match status" value="1"/>
</dbReference>
<evidence type="ECO:0000313" key="4">
    <source>
        <dbReference type="Proteomes" id="UP000259610"/>
    </source>
</evidence>
<feature type="domain" description="GGDEF" evidence="2">
    <location>
        <begin position="164"/>
        <end position="283"/>
    </location>
</feature>
<protein>
    <submittedName>
        <fullName evidence="3">Sensor domain-containing diguanylate cyclase</fullName>
    </submittedName>
</protein>
<dbReference type="SMART" id="SM00267">
    <property type="entry name" value="GGDEF"/>
    <property type="match status" value="1"/>
</dbReference>
<sequence length="283" mass="31552">MKFPGSIPSISDLQAIINVMPLPVFVKNRAHRIVLLNDAACEFFGHSREVMLRFSDYDLFPTEEVEVFHAADDKVFESGAISENEEQVTDAAGRSRTVITRKRRVRLNTHDFLVAIISDVTAYREAEAHNYHLAFHDPLTDLPNRALLSERIDHALLRRSRTGERCTLLYVDLDRFKEVNDTHGHQSGDLLIQSFASRIASIVRATDTVSRLGGDEFAVLLIDRGDPSDVDAVCQRILEAASKPFEVDGARVYIGASIGIAETVDEVTNVSVVKNLGTVERFS</sequence>
<dbReference type="NCBIfam" id="TIGR00254">
    <property type="entry name" value="GGDEF"/>
    <property type="match status" value="1"/>
</dbReference>
<name>A0A3B9GXA3_9PROT</name>
<dbReference type="SUPFAM" id="SSF55073">
    <property type="entry name" value="Nucleotide cyclase"/>
    <property type="match status" value="1"/>
</dbReference>
<dbReference type="InterPro" id="IPR029787">
    <property type="entry name" value="Nucleotide_cyclase"/>
</dbReference>
<dbReference type="Gene3D" id="3.30.450.20">
    <property type="entry name" value="PAS domain"/>
    <property type="match status" value="1"/>
</dbReference>
<dbReference type="SMART" id="SM00091">
    <property type="entry name" value="PAS"/>
    <property type="match status" value="1"/>
</dbReference>
<dbReference type="InterPro" id="IPR013656">
    <property type="entry name" value="PAS_4"/>
</dbReference>
<dbReference type="CDD" id="cd01949">
    <property type="entry name" value="GGDEF"/>
    <property type="match status" value="1"/>
</dbReference>
<dbReference type="SUPFAM" id="SSF55785">
    <property type="entry name" value="PYP-like sensor domain (PAS domain)"/>
    <property type="match status" value="1"/>
</dbReference>
<feature type="domain" description="PAS" evidence="1">
    <location>
        <begin position="9"/>
        <end position="79"/>
    </location>
</feature>
<dbReference type="CDD" id="cd00130">
    <property type="entry name" value="PAS"/>
    <property type="match status" value="1"/>
</dbReference>
<dbReference type="EMBL" id="DMAN01000146">
    <property type="protein sequence ID" value="HAE26836.1"/>
    <property type="molecule type" value="Genomic_DNA"/>
</dbReference>
<evidence type="ECO:0000259" key="2">
    <source>
        <dbReference type="PROSITE" id="PS50887"/>
    </source>
</evidence>